<reference evidence="2" key="1">
    <citation type="journal article" date="2021" name="Nat. Commun.">
        <title>Genetic determinants of endophytism in the Arabidopsis root mycobiome.</title>
        <authorList>
            <person name="Mesny F."/>
            <person name="Miyauchi S."/>
            <person name="Thiergart T."/>
            <person name="Pickel B."/>
            <person name="Atanasova L."/>
            <person name="Karlsson M."/>
            <person name="Huettel B."/>
            <person name="Barry K.W."/>
            <person name="Haridas S."/>
            <person name="Chen C."/>
            <person name="Bauer D."/>
            <person name="Andreopoulos W."/>
            <person name="Pangilinan J."/>
            <person name="LaButti K."/>
            <person name="Riley R."/>
            <person name="Lipzen A."/>
            <person name="Clum A."/>
            <person name="Drula E."/>
            <person name="Henrissat B."/>
            <person name="Kohler A."/>
            <person name="Grigoriev I.V."/>
            <person name="Martin F.M."/>
            <person name="Hacquard S."/>
        </authorList>
    </citation>
    <scope>NUCLEOTIDE SEQUENCE</scope>
    <source>
        <strain evidence="2">MPI-SDFR-AT-0117</strain>
    </source>
</reference>
<feature type="region of interest" description="Disordered" evidence="1">
    <location>
        <begin position="31"/>
        <end position="78"/>
    </location>
</feature>
<feature type="compositionally biased region" description="Low complexity" evidence="1">
    <location>
        <begin position="55"/>
        <end position="69"/>
    </location>
</feature>
<accession>A0A9P8VLJ2</accession>
<evidence type="ECO:0000256" key="1">
    <source>
        <dbReference type="SAM" id="MobiDB-lite"/>
    </source>
</evidence>
<dbReference type="Proteomes" id="UP000770015">
    <property type="component" value="Unassembled WGS sequence"/>
</dbReference>
<proteinExistence type="predicted"/>
<feature type="compositionally biased region" description="Polar residues" evidence="1">
    <location>
        <begin position="157"/>
        <end position="175"/>
    </location>
</feature>
<name>A0A9P8VLJ2_9PEZI</name>
<evidence type="ECO:0000313" key="3">
    <source>
        <dbReference type="Proteomes" id="UP000770015"/>
    </source>
</evidence>
<protein>
    <submittedName>
        <fullName evidence="2">Uncharacterized protein</fullName>
    </submittedName>
</protein>
<keyword evidence="3" id="KW-1185">Reference proteome</keyword>
<organism evidence="2 3">
    <name type="scientific">Plectosphaerella plurivora</name>
    <dbReference type="NCBI Taxonomy" id="936078"/>
    <lineage>
        <taxon>Eukaryota</taxon>
        <taxon>Fungi</taxon>
        <taxon>Dikarya</taxon>
        <taxon>Ascomycota</taxon>
        <taxon>Pezizomycotina</taxon>
        <taxon>Sordariomycetes</taxon>
        <taxon>Hypocreomycetidae</taxon>
        <taxon>Glomerellales</taxon>
        <taxon>Plectosphaerellaceae</taxon>
        <taxon>Plectosphaerella</taxon>
    </lineage>
</organism>
<evidence type="ECO:0000313" key="2">
    <source>
        <dbReference type="EMBL" id="KAH6697464.1"/>
    </source>
</evidence>
<comment type="caution">
    <text evidence="2">The sequence shown here is derived from an EMBL/GenBank/DDBJ whole genome shotgun (WGS) entry which is preliminary data.</text>
</comment>
<dbReference type="AlphaFoldDB" id="A0A9P8VLJ2"/>
<sequence>MTATMGHQFQPREVLSVEDFETASIRSAAPSYISEAPSYHSVAPYGESTPPYTPPGTTTTSHSTNTTQPYGTPSTSLIPDNARVQHRTIGLPPIPPRGSATPSLNNFVIPSWSVVNSNPTYQNVARRRAQSDHSDPVASMRRAFLLERVAEDEDSPPGSSSVSRNQTPEPSSSSARAHRHLEDPHLVGEEAAALARRRRLARERGNDILIQEDRQWNWFLAQMGTWEERDRSWTRFRQEIDSGQRRKLSRRLAGRLF</sequence>
<dbReference type="OrthoDB" id="4203030at2759"/>
<feature type="region of interest" description="Disordered" evidence="1">
    <location>
        <begin position="150"/>
        <end position="186"/>
    </location>
</feature>
<gene>
    <name evidence="2" type="ORF">F5X68DRAFT_186375</name>
</gene>
<dbReference type="EMBL" id="JAGSXJ010000001">
    <property type="protein sequence ID" value="KAH6697464.1"/>
    <property type="molecule type" value="Genomic_DNA"/>
</dbReference>